<dbReference type="RefSeq" id="WP_086638014.1">
    <property type="nucleotide sequence ID" value="NZ_JOPJ01000001.1"/>
</dbReference>
<dbReference type="GO" id="GO:0016020">
    <property type="term" value="C:membrane"/>
    <property type="evidence" value="ECO:0007669"/>
    <property type="project" value="InterPro"/>
</dbReference>
<keyword evidence="7" id="KW-1185">Reference proteome</keyword>
<dbReference type="InterPro" id="IPR043128">
    <property type="entry name" value="Rev_trsase/Diguanyl_cyclase"/>
</dbReference>
<evidence type="ECO:0000259" key="5">
    <source>
        <dbReference type="PROSITE" id="PS50887"/>
    </source>
</evidence>
<dbReference type="InterPro" id="IPR050469">
    <property type="entry name" value="Diguanylate_Cyclase"/>
</dbReference>
<keyword evidence="3" id="KW-1133">Transmembrane helix</keyword>
<dbReference type="FunFam" id="3.30.70.270:FF:000001">
    <property type="entry name" value="Diguanylate cyclase domain protein"/>
    <property type="match status" value="1"/>
</dbReference>
<dbReference type="InterPro" id="IPR000160">
    <property type="entry name" value="GGDEF_dom"/>
</dbReference>
<keyword evidence="3" id="KW-0812">Transmembrane</keyword>
<dbReference type="SUPFAM" id="SSF55781">
    <property type="entry name" value="GAF domain-like"/>
    <property type="match status" value="1"/>
</dbReference>
<keyword evidence="3" id="KW-0472">Membrane</keyword>
<dbReference type="PANTHER" id="PTHR45138:SF9">
    <property type="entry name" value="DIGUANYLATE CYCLASE DGCM-RELATED"/>
    <property type="match status" value="1"/>
</dbReference>
<dbReference type="SMART" id="SM00267">
    <property type="entry name" value="GGDEF"/>
    <property type="match status" value="1"/>
</dbReference>
<dbReference type="STRING" id="1236501.GCA_000613865_01004"/>
<dbReference type="Pfam" id="PF00990">
    <property type="entry name" value="GGDEF"/>
    <property type="match status" value="1"/>
</dbReference>
<dbReference type="GO" id="GO:0007165">
    <property type="term" value="P:signal transduction"/>
    <property type="evidence" value="ECO:0007669"/>
    <property type="project" value="InterPro"/>
</dbReference>
<dbReference type="CDD" id="cd19410">
    <property type="entry name" value="HK9-like_sensor"/>
    <property type="match status" value="1"/>
</dbReference>
<feature type="domain" description="HAMP" evidence="4">
    <location>
        <begin position="206"/>
        <end position="259"/>
    </location>
</feature>
<comment type="catalytic activity">
    <reaction evidence="2">
        <text>2 GTP = 3',3'-c-di-GMP + 2 diphosphate</text>
        <dbReference type="Rhea" id="RHEA:24898"/>
        <dbReference type="ChEBI" id="CHEBI:33019"/>
        <dbReference type="ChEBI" id="CHEBI:37565"/>
        <dbReference type="ChEBI" id="CHEBI:58805"/>
        <dbReference type="EC" id="2.7.7.65"/>
    </reaction>
</comment>
<comment type="caution">
    <text evidence="6">The sequence shown here is derived from an EMBL/GenBank/DDBJ whole genome shotgun (WGS) entry which is preliminary data.</text>
</comment>
<dbReference type="Pfam" id="PF00672">
    <property type="entry name" value="HAMP"/>
    <property type="match status" value="1"/>
</dbReference>
<dbReference type="NCBIfam" id="TIGR00254">
    <property type="entry name" value="GGDEF"/>
    <property type="match status" value="1"/>
</dbReference>
<dbReference type="AlphaFoldDB" id="A0A252BYV2"/>
<feature type="transmembrane region" description="Helical" evidence="3">
    <location>
        <begin position="185"/>
        <end position="205"/>
    </location>
</feature>
<reference evidence="7" key="1">
    <citation type="submission" date="2014-06" db="EMBL/GenBank/DDBJ databases">
        <authorList>
            <person name="Winans N.J."/>
            <person name="Newell P.D."/>
            <person name="Douglas A.E."/>
        </authorList>
    </citation>
    <scope>NUCLEOTIDE SEQUENCE [LARGE SCALE GENOMIC DNA]</scope>
</reference>
<dbReference type="InterPro" id="IPR003660">
    <property type="entry name" value="HAMP_dom"/>
</dbReference>
<evidence type="ECO:0000256" key="1">
    <source>
        <dbReference type="ARBA" id="ARBA00012528"/>
    </source>
</evidence>
<sequence length="597" mass="66121">MLHSLTSRIVFVGSIVSVNLVCLSGLLLSASNSMIASFEWNTHSQKITEIVSETLSDLREAQAEERGYLLTTDPSFAKDFDDRVAAALSKVNMLEQLVQDNPVQHERAQSLQIATNERIDTLTKQIALARQGRFEEARSRVILGQGRVDMAIIVQKAEEIRQTEQEQLIAREATAKAHVSWNRKLVLGGCLIIVLLVNGLLYLVLNGMRRSVSLIVRAMADFGNGNRAARVDDKMGCTEFDMLAQGYNTMAERMDAAMQAQEASDHKLLQANAELKRNNEAMELLGEMAHRLQAARTSTELSAIICAFVPRVLPNIPGALYTYNHTTNQLERIAQWGAIAVGCDVLHPSSCWALRLGQSHAVSTSGGDVVCQHVGKDVSIYHCEPLFASGEVVGLLYLQSLVAEENRFRLVALVENIASALVNQNLQKNLLEQTIHDPLTGLYNRRHMEESLNAEIATASRNNTALGLIMADIDHFKHINDEFGHDAGDMVLRTIANEIQNSFRSDDIVCRFGGEEFLIITASHPLDALVQRVESLRDNLSRLELHYNGRTLGKITMSFGIAMWDKSLPAETAAIIRKADTALYQAKKDGRDRIIIA</sequence>
<dbReference type="PROSITE" id="PS50885">
    <property type="entry name" value="HAMP"/>
    <property type="match status" value="1"/>
</dbReference>
<feature type="domain" description="GGDEF" evidence="5">
    <location>
        <begin position="464"/>
        <end position="597"/>
    </location>
</feature>
<protein>
    <recommendedName>
        <fullName evidence="1">diguanylate cyclase</fullName>
        <ecNumber evidence="1">2.7.7.65</ecNumber>
    </recommendedName>
</protein>
<dbReference type="InterPro" id="IPR029787">
    <property type="entry name" value="Nucleotide_cyclase"/>
</dbReference>
<organism evidence="6 7">
    <name type="scientific">Acetobacter okinawensis</name>
    <dbReference type="NCBI Taxonomy" id="1076594"/>
    <lineage>
        <taxon>Bacteria</taxon>
        <taxon>Pseudomonadati</taxon>
        <taxon>Pseudomonadota</taxon>
        <taxon>Alphaproteobacteria</taxon>
        <taxon>Acetobacterales</taxon>
        <taxon>Acetobacteraceae</taxon>
        <taxon>Acetobacter</taxon>
    </lineage>
</organism>
<evidence type="ECO:0000256" key="3">
    <source>
        <dbReference type="SAM" id="Phobius"/>
    </source>
</evidence>
<dbReference type="PANTHER" id="PTHR45138">
    <property type="entry name" value="REGULATORY COMPONENTS OF SENSORY TRANSDUCTION SYSTEM"/>
    <property type="match status" value="1"/>
</dbReference>
<dbReference type="InterPro" id="IPR007891">
    <property type="entry name" value="CHASE3"/>
</dbReference>
<proteinExistence type="predicted"/>
<name>A0A252BYV2_9PROT</name>
<evidence type="ECO:0000256" key="2">
    <source>
        <dbReference type="ARBA" id="ARBA00034247"/>
    </source>
</evidence>
<dbReference type="SUPFAM" id="SSF55073">
    <property type="entry name" value="Nucleotide cyclase"/>
    <property type="match status" value="1"/>
</dbReference>
<gene>
    <name evidence="6" type="ORF">HK26_00730</name>
</gene>
<evidence type="ECO:0000313" key="6">
    <source>
        <dbReference type="EMBL" id="OUJ14148.1"/>
    </source>
</evidence>
<dbReference type="EMBL" id="JOPJ01000001">
    <property type="protein sequence ID" value="OUJ14148.1"/>
    <property type="molecule type" value="Genomic_DNA"/>
</dbReference>
<accession>A0A252BYV2</accession>
<dbReference type="PROSITE" id="PS50887">
    <property type="entry name" value="GGDEF"/>
    <property type="match status" value="1"/>
</dbReference>
<dbReference type="GO" id="GO:0052621">
    <property type="term" value="F:diguanylate cyclase activity"/>
    <property type="evidence" value="ECO:0007669"/>
    <property type="project" value="UniProtKB-EC"/>
</dbReference>
<dbReference type="Pfam" id="PF05227">
    <property type="entry name" value="CHASE3"/>
    <property type="match status" value="1"/>
</dbReference>
<dbReference type="OrthoDB" id="9812260at2"/>
<dbReference type="eggNOG" id="COG3706">
    <property type="taxonomic scope" value="Bacteria"/>
</dbReference>
<dbReference type="EC" id="2.7.7.65" evidence="1"/>
<evidence type="ECO:0000259" key="4">
    <source>
        <dbReference type="PROSITE" id="PS50885"/>
    </source>
</evidence>
<dbReference type="Proteomes" id="UP000194931">
    <property type="component" value="Unassembled WGS sequence"/>
</dbReference>
<dbReference type="Gene3D" id="3.30.70.270">
    <property type="match status" value="1"/>
</dbReference>
<evidence type="ECO:0000313" key="7">
    <source>
        <dbReference type="Proteomes" id="UP000194931"/>
    </source>
</evidence>
<feature type="transmembrane region" description="Helical" evidence="3">
    <location>
        <begin position="6"/>
        <end position="28"/>
    </location>
</feature>
<dbReference type="CDD" id="cd01949">
    <property type="entry name" value="GGDEF"/>
    <property type="match status" value="1"/>
</dbReference>
<dbReference type="Gene3D" id="6.10.340.10">
    <property type="match status" value="1"/>
</dbReference>